<dbReference type="CDD" id="cd11308">
    <property type="entry name" value="Peptidase_M14NE-CP-C_like"/>
    <property type="match status" value="1"/>
</dbReference>
<keyword evidence="6" id="KW-0378">Hydrolase</keyword>
<keyword evidence="7" id="KW-0862">Zinc</keyword>
<dbReference type="InterPro" id="IPR000834">
    <property type="entry name" value="Peptidase_M14"/>
</dbReference>
<dbReference type="Pfam" id="PF00246">
    <property type="entry name" value="Peptidase_M14"/>
    <property type="match status" value="1"/>
</dbReference>
<keyword evidence="9 11" id="KW-1015">Disulfide bond</keyword>
<comment type="caution">
    <text evidence="11">Lacks conserved residue(s) required for the propagation of feature annotation.</text>
</comment>
<dbReference type="Gene3D" id="1.10.2000.10">
    <property type="entry name" value="Frizzled cysteine-rich domain"/>
    <property type="match status" value="1"/>
</dbReference>
<dbReference type="SUPFAM" id="SSF49464">
    <property type="entry name" value="Carboxypeptidase regulatory domain-like"/>
    <property type="match status" value="1"/>
</dbReference>
<dbReference type="InterPro" id="IPR020067">
    <property type="entry name" value="Frizzled_dom"/>
</dbReference>
<dbReference type="SMART" id="SM00631">
    <property type="entry name" value="Zn_pept"/>
    <property type="match status" value="1"/>
</dbReference>
<keyword evidence="8" id="KW-0482">Metalloprotease</keyword>
<evidence type="ECO:0000256" key="11">
    <source>
        <dbReference type="PROSITE-ProRule" id="PRU00090"/>
    </source>
</evidence>
<dbReference type="OrthoDB" id="10249045at2759"/>
<keyword evidence="10" id="KW-0325">Glycoprotein</keyword>
<dbReference type="SMART" id="SM00063">
    <property type="entry name" value="FRI"/>
    <property type="match status" value="1"/>
</dbReference>
<dbReference type="SUPFAM" id="SSF63501">
    <property type="entry name" value="Frizzled cysteine-rich domain"/>
    <property type="match status" value="1"/>
</dbReference>
<dbReference type="Pfam" id="PF13620">
    <property type="entry name" value="CarboxypepD_reg"/>
    <property type="match status" value="1"/>
</dbReference>
<evidence type="ECO:0000256" key="1">
    <source>
        <dbReference type="ARBA" id="ARBA00001947"/>
    </source>
</evidence>
<evidence type="ECO:0000256" key="10">
    <source>
        <dbReference type="ARBA" id="ARBA00023180"/>
    </source>
</evidence>
<dbReference type="Gene3D" id="2.60.40.1120">
    <property type="entry name" value="Carboxypeptidase-like, regulatory domain"/>
    <property type="match status" value="1"/>
</dbReference>
<keyword evidence="4" id="KW-0645">Protease</keyword>
<dbReference type="GeneTree" id="ENSGT00940000156391"/>
<evidence type="ECO:0000256" key="9">
    <source>
        <dbReference type="ARBA" id="ARBA00023157"/>
    </source>
</evidence>
<dbReference type="Ensembl" id="ENSCLMT00005038803.1">
    <property type="protein sequence ID" value="ENSCLMP00005037354.1"/>
    <property type="gene ID" value="ENSCLMG00005017755.1"/>
</dbReference>
<evidence type="ECO:0000256" key="6">
    <source>
        <dbReference type="ARBA" id="ARBA00022801"/>
    </source>
</evidence>
<feature type="active site" description="Proton donor/acceptor" evidence="12">
    <location>
        <position position="483"/>
    </location>
</feature>
<evidence type="ECO:0000256" key="8">
    <source>
        <dbReference type="ARBA" id="ARBA00023049"/>
    </source>
</evidence>
<keyword evidence="5" id="KW-0479">Metal-binding</keyword>
<dbReference type="PROSITE" id="PS00132">
    <property type="entry name" value="CARBOXYPEPT_ZN_1"/>
    <property type="match status" value="1"/>
</dbReference>
<feature type="disulfide bond" evidence="11">
    <location>
        <begin position="116"/>
        <end position="140"/>
    </location>
</feature>
<evidence type="ECO:0000256" key="4">
    <source>
        <dbReference type="ARBA" id="ARBA00022670"/>
    </source>
</evidence>
<dbReference type="InterPro" id="IPR057246">
    <property type="entry name" value="CARBOXYPEPT_ZN_1"/>
</dbReference>
<dbReference type="GO" id="GO:0004181">
    <property type="term" value="F:metallocarboxypeptidase activity"/>
    <property type="evidence" value="ECO:0007669"/>
    <property type="project" value="InterPro"/>
</dbReference>
<dbReference type="GO" id="GO:0006518">
    <property type="term" value="P:peptide metabolic process"/>
    <property type="evidence" value="ECO:0007669"/>
    <property type="project" value="TreeGrafter"/>
</dbReference>
<dbReference type="PRINTS" id="PR00765">
    <property type="entry name" value="CRBOXYPTASEA"/>
</dbReference>
<reference evidence="15" key="2">
    <citation type="submission" date="2025-09" db="UniProtKB">
        <authorList>
            <consortium name="Ensembl"/>
        </authorList>
    </citation>
    <scope>IDENTIFICATION</scope>
</reference>
<protein>
    <submittedName>
        <fullName evidence="15">Carboxypeptidase Z</fullName>
    </submittedName>
</protein>
<evidence type="ECO:0000256" key="3">
    <source>
        <dbReference type="ARBA" id="ARBA00022645"/>
    </source>
</evidence>
<gene>
    <name evidence="15" type="primary">LOC117748177</name>
</gene>
<evidence type="ECO:0000256" key="5">
    <source>
        <dbReference type="ARBA" id="ARBA00022723"/>
    </source>
</evidence>
<comment type="cofactor">
    <cofactor evidence="1">
        <name>Zn(2+)</name>
        <dbReference type="ChEBI" id="CHEBI:29105"/>
    </cofactor>
</comment>
<dbReference type="PROSITE" id="PS00133">
    <property type="entry name" value="CARBOXYPEPT_ZN_2"/>
    <property type="match status" value="1"/>
</dbReference>
<dbReference type="FunFam" id="3.40.630.10:FF:000020">
    <property type="entry name" value="Carboxypeptidase D"/>
    <property type="match status" value="1"/>
</dbReference>
<accession>A0A8C3G696</accession>
<evidence type="ECO:0000313" key="16">
    <source>
        <dbReference type="Proteomes" id="UP000694565"/>
    </source>
</evidence>
<feature type="domain" description="FZ" evidence="13">
    <location>
        <begin position="32"/>
        <end position="154"/>
    </location>
</feature>
<dbReference type="PANTHER" id="PTHR11532:SF63">
    <property type="entry name" value="CARBOXYPEPTIDASE Z"/>
    <property type="match status" value="1"/>
</dbReference>
<proteinExistence type="inferred from homology"/>
<keyword evidence="16" id="KW-1185">Reference proteome</keyword>
<dbReference type="InterPro" id="IPR036790">
    <property type="entry name" value="Frizzled_dom_sf"/>
</dbReference>
<dbReference type="Pfam" id="PF01392">
    <property type="entry name" value="Fz"/>
    <property type="match status" value="1"/>
</dbReference>
<dbReference type="GeneID" id="117748177"/>
<dbReference type="SUPFAM" id="SSF53187">
    <property type="entry name" value="Zn-dependent exopeptidases"/>
    <property type="match status" value="1"/>
</dbReference>
<evidence type="ECO:0000313" key="15">
    <source>
        <dbReference type="Ensembl" id="ENSCLMP00005037354.1"/>
    </source>
</evidence>
<evidence type="ECO:0000259" key="14">
    <source>
        <dbReference type="PROSITE" id="PS52035"/>
    </source>
</evidence>
<dbReference type="InterPro" id="IPR008969">
    <property type="entry name" value="CarboxyPept-like_regulatory"/>
</dbReference>
<feature type="domain" description="Peptidase M14" evidence="14">
    <location>
        <begin position="185"/>
        <end position="513"/>
    </location>
</feature>
<organism evidence="15 16">
    <name type="scientific">Cyclopterus lumpus</name>
    <name type="common">Lumpsucker</name>
    <dbReference type="NCBI Taxonomy" id="8103"/>
    <lineage>
        <taxon>Eukaryota</taxon>
        <taxon>Metazoa</taxon>
        <taxon>Chordata</taxon>
        <taxon>Craniata</taxon>
        <taxon>Vertebrata</taxon>
        <taxon>Euteleostomi</taxon>
        <taxon>Actinopterygii</taxon>
        <taxon>Neopterygii</taxon>
        <taxon>Teleostei</taxon>
        <taxon>Neoteleostei</taxon>
        <taxon>Acanthomorphata</taxon>
        <taxon>Eupercaria</taxon>
        <taxon>Perciformes</taxon>
        <taxon>Cottioidei</taxon>
        <taxon>Cottales</taxon>
        <taxon>Cyclopteridae</taxon>
        <taxon>Cyclopterus</taxon>
    </lineage>
</organism>
<dbReference type="Proteomes" id="UP000694565">
    <property type="component" value="Unplaced"/>
</dbReference>
<keyword evidence="3" id="KW-0121">Carboxypeptidase</keyword>
<dbReference type="FunFam" id="2.60.40.1120:FF:000021">
    <property type="entry name" value="Carboxypeptidase Z"/>
    <property type="match status" value="1"/>
</dbReference>
<dbReference type="InterPro" id="IPR050753">
    <property type="entry name" value="Peptidase_M14_domain"/>
</dbReference>
<dbReference type="GO" id="GO:0005615">
    <property type="term" value="C:extracellular space"/>
    <property type="evidence" value="ECO:0007669"/>
    <property type="project" value="TreeGrafter"/>
</dbReference>
<evidence type="ECO:0000259" key="13">
    <source>
        <dbReference type="PROSITE" id="PS50038"/>
    </source>
</evidence>
<dbReference type="AlphaFoldDB" id="A0A8C3G696"/>
<dbReference type="GO" id="GO:0016485">
    <property type="term" value="P:protein processing"/>
    <property type="evidence" value="ECO:0007669"/>
    <property type="project" value="TreeGrafter"/>
</dbReference>
<dbReference type="RefSeq" id="XP_034413710.1">
    <property type="nucleotide sequence ID" value="XM_034557819.1"/>
</dbReference>
<sequence>MLLILLQLLALVSCDPRRCHPGVRGQCKLKVEEKPKCTDVLLSYCEDMAYTQTMFPNILGHKTREDAEAGAEYLLMSVVESLLGGECNPDIRMLGCSVLAPRCEQEKVLKPCRTSCEAVRKRCSHTFEGIEMAWPYFLDCDRFFVSDLEGCYDPLEGLRAEQDGEAVDSMESLPPEEPATAMQFTYHTNAQMISILKRTEEQCSDIARTYSIGRSMEGRELLVIEFSNNPGQRELLEPQIKYIGNMHGNEVLGRQLLIYLAQYMCSEYQLGNQRIQTLINTTGIHLLPSMNPDGYELAVSGLQDNNYSDDEEEGPRYDSWNVGRNNAQNIDLNRNFPDLTSGVYGRRRQRRHRTDHIPIPDYYWFGKIAPETYAVMKWIRSIPFVLSANFHGGDLVVSYPYDLSKHPLEHNMFSPTPDDKVFKLLAKTYANAHERMSNENAQCGPSRSNSQKGTVNGAHWSSIAGGMQDFNYLHTNCFEVTVELGCDKFPAEEELVTGWQENQEALITFMEAAHGGIKGIVTDEEGNAVKGARISVRGIRHDITTAENGDYWRLLSPGIHIVTASAPGFSRSVKKVQLPRHMQAAGRVDFVLQKDVLDTQEEDDTVLSTDTYERFDPYNHYERYTTMSDLSHNREQRAEKPWWWDYFVPPGGPAPTWLLKPY</sequence>
<dbReference type="InterPro" id="IPR057247">
    <property type="entry name" value="CARBOXYPEPT_ZN_2"/>
</dbReference>
<dbReference type="Gene3D" id="3.40.630.10">
    <property type="entry name" value="Zn peptidases"/>
    <property type="match status" value="1"/>
</dbReference>
<evidence type="ECO:0000256" key="12">
    <source>
        <dbReference type="PROSITE-ProRule" id="PRU01379"/>
    </source>
</evidence>
<reference evidence="15" key="1">
    <citation type="submission" date="2025-08" db="UniProtKB">
        <authorList>
            <consortium name="Ensembl"/>
        </authorList>
    </citation>
    <scope>IDENTIFICATION</scope>
</reference>
<name>A0A8C3G696_CYCLU</name>
<dbReference type="PROSITE" id="PS52035">
    <property type="entry name" value="PEPTIDASE_M14"/>
    <property type="match status" value="1"/>
</dbReference>
<dbReference type="PROSITE" id="PS50038">
    <property type="entry name" value="FZ"/>
    <property type="match status" value="1"/>
</dbReference>
<dbReference type="PANTHER" id="PTHR11532">
    <property type="entry name" value="PROTEASE M14 CARBOXYPEPTIDASE"/>
    <property type="match status" value="1"/>
</dbReference>
<comment type="similarity">
    <text evidence="2 12">Belongs to the peptidase M14 family.</text>
</comment>
<evidence type="ECO:0000256" key="2">
    <source>
        <dbReference type="ARBA" id="ARBA00005988"/>
    </source>
</evidence>
<dbReference type="GO" id="GO:0008270">
    <property type="term" value="F:zinc ion binding"/>
    <property type="evidence" value="ECO:0007669"/>
    <property type="project" value="InterPro"/>
</dbReference>
<evidence type="ECO:0000256" key="7">
    <source>
        <dbReference type="ARBA" id="ARBA00022833"/>
    </source>
</evidence>